<dbReference type="KEGG" id="vg:80513235"/>
<name>A0A167RMF8_9VIRU</name>
<organism evidence="1 2">
    <name type="scientific">Powai lake megavirus</name>
    <dbReference type="NCBI Taxonomy" id="1842663"/>
    <lineage>
        <taxon>Viruses</taxon>
        <taxon>Varidnaviria</taxon>
        <taxon>Bamfordvirae</taxon>
        <taxon>Nucleocytoviricota</taxon>
        <taxon>Megaviricetes</taxon>
        <taxon>Imitervirales</taxon>
        <taxon>Mimiviridae</taxon>
        <taxon>Megamimivirinae</taxon>
        <taxon>Megavirus</taxon>
        <taxon>Megavirus powaiense</taxon>
    </lineage>
</organism>
<evidence type="ECO:0000313" key="2">
    <source>
        <dbReference type="Proteomes" id="UP000241365"/>
    </source>
</evidence>
<dbReference type="RefSeq" id="YP_010776624.1">
    <property type="nucleotide sequence ID" value="NC_075034.1"/>
</dbReference>
<evidence type="ECO:0000313" key="1">
    <source>
        <dbReference type="EMBL" id="ANB50873.1"/>
    </source>
</evidence>
<protein>
    <submittedName>
        <fullName evidence="1">Uncharacterized protein</fullName>
    </submittedName>
</protein>
<dbReference type="EMBL" id="KU877344">
    <property type="protein sequence ID" value="ANB50873.1"/>
    <property type="molecule type" value="Genomic_DNA"/>
</dbReference>
<sequence length="149" mass="17613">MSIVLLINIMIRLTFYHSLDNYDDDYYDHNNRFINESSIYPPDIEIVIKNKNNMLVLYFNQTNTNSNIWYRLLSAITENKSYSLQLTNDNNNHIIFKVTNGFTEFGLISGTNLMIISIENYLAHGIIEKIYQKSICYEKNVKKFEISKY</sequence>
<dbReference type="GeneID" id="80513235"/>
<dbReference type="Proteomes" id="UP000241365">
    <property type="component" value="Segment"/>
</dbReference>
<keyword evidence="2" id="KW-1185">Reference proteome</keyword>
<proteinExistence type="predicted"/>
<reference evidence="1 2" key="1">
    <citation type="journal article" date="2016" name="Genome Announc.">
        <title>Complete Genome Sequence of a New Megavirus Family Member Isolated from an Inland Water Lake for the First Time in India.</title>
        <authorList>
            <person name="Chatterjee A."/>
            <person name="Ali F."/>
            <person name="Bange D."/>
            <person name="Kondabagil K."/>
        </authorList>
    </citation>
    <scope>NUCLEOTIDE SEQUENCE [LARGE SCALE GENOMIC DNA]</scope>
    <source>
        <strain evidence="1">1</strain>
    </source>
</reference>
<accession>A0A167RMF8</accession>